<name>A0A1X7CHU2_9MICC</name>
<dbReference type="InterPro" id="IPR006204">
    <property type="entry name" value="GHMP_kinase_N_dom"/>
</dbReference>
<dbReference type="InterPro" id="IPR014721">
    <property type="entry name" value="Ribsml_uS5_D2-typ_fold_subgr"/>
</dbReference>
<dbReference type="Gene3D" id="3.30.230.10">
    <property type="match status" value="1"/>
</dbReference>
<evidence type="ECO:0000256" key="5">
    <source>
        <dbReference type="ARBA" id="ARBA00022605"/>
    </source>
</evidence>
<keyword evidence="5 13" id="KW-0028">Amino-acid biosynthesis</keyword>
<evidence type="ECO:0000256" key="1">
    <source>
        <dbReference type="ARBA" id="ARBA00005015"/>
    </source>
</evidence>
<comment type="similarity">
    <text evidence="2 13">Belongs to the GHMP kinase family. Homoserine kinase subfamily.</text>
</comment>
<dbReference type="EMBL" id="FXAC01000003">
    <property type="protein sequence ID" value="SME96896.1"/>
    <property type="molecule type" value="Genomic_DNA"/>
</dbReference>
<dbReference type="InterPro" id="IPR020568">
    <property type="entry name" value="Ribosomal_Su5_D2-typ_SF"/>
</dbReference>
<evidence type="ECO:0000256" key="8">
    <source>
        <dbReference type="ARBA" id="ARBA00022741"/>
    </source>
</evidence>
<evidence type="ECO:0000313" key="18">
    <source>
        <dbReference type="Proteomes" id="UP000192929"/>
    </source>
</evidence>
<dbReference type="PROSITE" id="PS00627">
    <property type="entry name" value="GHMP_KINASES_ATP"/>
    <property type="match status" value="1"/>
</dbReference>
<evidence type="ECO:0000256" key="3">
    <source>
        <dbReference type="ARBA" id="ARBA00012078"/>
    </source>
</evidence>
<evidence type="ECO:0000256" key="10">
    <source>
        <dbReference type="ARBA" id="ARBA00022840"/>
    </source>
</evidence>
<keyword evidence="6 13" id="KW-0808">Transferase</keyword>
<dbReference type="Pfam" id="PF00288">
    <property type="entry name" value="GHMP_kinases_N"/>
    <property type="match status" value="1"/>
</dbReference>
<evidence type="ECO:0000256" key="6">
    <source>
        <dbReference type="ARBA" id="ARBA00022679"/>
    </source>
</evidence>
<dbReference type="GO" id="GO:0005524">
    <property type="term" value="F:ATP binding"/>
    <property type="evidence" value="ECO:0007669"/>
    <property type="project" value="UniProtKB-UniRule"/>
</dbReference>
<dbReference type="GO" id="GO:0005737">
    <property type="term" value="C:cytoplasm"/>
    <property type="evidence" value="ECO:0007669"/>
    <property type="project" value="UniProtKB-SubCell"/>
</dbReference>
<comment type="pathway">
    <text evidence="1 13">Amino-acid biosynthesis; L-threonine biosynthesis; L-threonine from L-aspartate: step 4/5.</text>
</comment>
<comment type="subcellular location">
    <subcellularLocation>
        <location evidence="13">Cytoplasm</location>
    </subcellularLocation>
</comment>
<keyword evidence="13" id="KW-0963">Cytoplasm</keyword>
<dbReference type="SUPFAM" id="SSF55060">
    <property type="entry name" value="GHMP Kinase, C-terminal domain"/>
    <property type="match status" value="1"/>
</dbReference>
<evidence type="ECO:0000259" key="16">
    <source>
        <dbReference type="Pfam" id="PF08544"/>
    </source>
</evidence>
<evidence type="ECO:0000313" key="17">
    <source>
        <dbReference type="EMBL" id="SME96896.1"/>
    </source>
</evidence>
<dbReference type="InterPro" id="IPR006203">
    <property type="entry name" value="GHMP_knse_ATP-bd_CS"/>
</dbReference>
<keyword evidence="9 13" id="KW-0418">Kinase</keyword>
<keyword evidence="18" id="KW-1185">Reference proteome</keyword>
<accession>A0A1X7CHU2</accession>
<dbReference type="Proteomes" id="UP000192929">
    <property type="component" value="Unassembled WGS sequence"/>
</dbReference>
<dbReference type="UniPathway" id="UPA00050">
    <property type="reaction ID" value="UER00064"/>
</dbReference>
<evidence type="ECO:0000256" key="4">
    <source>
        <dbReference type="ARBA" id="ARBA00017858"/>
    </source>
</evidence>
<keyword evidence="10 13" id="KW-0067">ATP-binding</keyword>
<dbReference type="Pfam" id="PF08544">
    <property type="entry name" value="GHMP_kinases_C"/>
    <property type="match status" value="1"/>
</dbReference>
<keyword evidence="8 13" id="KW-0547">Nucleotide-binding</keyword>
<evidence type="ECO:0000256" key="2">
    <source>
        <dbReference type="ARBA" id="ARBA00007370"/>
    </source>
</evidence>
<dbReference type="Gene3D" id="3.30.70.890">
    <property type="entry name" value="GHMP kinase, C-terminal domain"/>
    <property type="match status" value="1"/>
</dbReference>
<feature type="domain" description="GHMP kinase N-terminal" evidence="15">
    <location>
        <begin position="97"/>
        <end position="181"/>
    </location>
</feature>
<dbReference type="InterPro" id="IPR036554">
    <property type="entry name" value="GHMP_kinase_C_sf"/>
</dbReference>
<dbReference type="PANTHER" id="PTHR20861:SF1">
    <property type="entry name" value="HOMOSERINE KINASE"/>
    <property type="match status" value="1"/>
</dbReference>
<dbReference type="NCBIfam" id="TIGR00191">
    <property type="entry name" value="thrB"/>
    <property type="match status" value="1"/>
</dbReference>
<evidence type="ECO:0000256" key="13">
    <source>
        <dbReference type="HAMAP-Rule" id="MF_00384"/>
    </source>
</evidence>
<dbReference type="PANTHER" id="PTHR20861">
    <property type="entry name" value="HOMOSERINE/4-DIPHOSPHOCYTIDYL-2-C-METHYL-D-ERYTHRITOL KINASE"/>
    <property type="match status" value="1"/>
</dbReference>
<sequence>MTGSAVNNAPLHATRTDAPDTDSAPRIGSVPGAITPVGTTVSVRVPGSTGNVGPGFDSLGLALGHYDTVTLTRIERGLEFDLSGEGAAGVPRGPEHLVIRAMQAAFDAAGAGELPPLRLRAHNAIPHGRGMGSSASAVVAGVLAANALLPASHRLSPDAVLQVCSHMEGHPDNVAPTLLGGLTISYEDEGRFHSVPVRVHPDVVPVVAVPDFEVATSVARGLLPEMIAHRTAAVNAGRAALLVAALGERPELLVPATFDLLHQPYRAQAMAPSCELMTRLRDLGHAALISGAGPTVLTLANGAEHAGRVAAAIEEIAADAASSAHEYQGRTVTWRVHVLRVPEEGAKVSVSTQ</sequence>
<dbReference type="SUPFAM" id="SSF54211">
    <property type="entry name" value="Ribosomal protein S5 domain 2-like"/>
    <property type="match status" value="1"/>
</dbReference>
<organism evidence="17 18">
    <name type="scientific">Kocuria marina subsp. indica</name>
    <dbReference type="NCBI Taxonomy" id="1049583"/>
    <lineage>
        <taxon>Bacteria</taxon>
        <taxon>Bacillati</taxon>
        <taxon>Actinomycetota</taxon>
        <taxon>Actinomycetes</taxon>
        <taxon>Micrococcales</taxon>
        <taxon>Micrococcaceae</taxon>
        <taxon>Kocuria</taxon>
    </lineage>
</organism>
<evidence type="ECO:0000256" key="12">
    <source>
        <dbReference type="ARBA" id="ARBA00049954"/>
    </source>
</evidence>
<evidence type="ECO:0000256" key="14">
    <source>
        <dbReference type="SAM" id="MobiDB-lite"/>
    </source>
</evidence>
<keyword evidence="7 13" id="KW-0791">Threonine biosynthesis</keyword>
<evidence type="ECO:0000256" key="11">
    <source>
        <dbReference type="ARBA" id="ARBA00049375"/>
    </source>
</evidence>
<dbReference type="InterPro" id="IPR013750">
    <property type="entry name" value="GHMP_kinase_C_dom"/>
</dbReference>
<feature type="binding site" evidence="13">
    <location>
        <begin position="126"/>
        <end position="136"/>
    </location>
    <ligand>
        <name>ATP</name>
        <dbReference type="ChEBI" id="CHEBI:30616"/>
    </ligand>
</feature>
<dbReference type="AlphaFoldDB" id="A0A1X7CHU2"/>
<reference evidence="18" key="1">
    <citation type="submission" date="2017-04" db="EMBL/GenBank/DDBJ databases">
        <authorList>
            <person name="Varghese N."/>
            <person name="Submissions S."/>
        </authorList>
    </citation>
    <scope>NUCLEOTIDE SEQUENCE [LARGE SCALE GENOMIC DNA]</scope>
    <source>
        <strain evidence="18">NIO-1021</strain>
    </source>
</reference>
<dbReference type="EC" id="2.7.1.39" evidence="3 13"/>
<evidence type="ECO:0000256" key="7">
    <source>
        <dbReference type="ARBA" id="ARBA00022697"/>
    </source>
</evidence>
<comment type="function">
    <text evidence="12 13">Catalyzes the ATP-dependent phosphorylation of L-homoserine to L-homoserine phosphate.</text>
</comment>
<protein>
    <recommendedName>
        <fullName evidence="4 13">Homoserine kinase</fullName>
        <shortName evidence="13">HK</shortName>
        <shortName evidence="13">HSK</shortName>
        <ecNumber evidence="3 13">2.7.1.39</ecNumber>
    </recommendedName>
</protein>
<evidence type="ECO:0000259" key="15">
    <source>
        <dbReference type="Pfam" id="PF00288"/>
    </source>
</evidence>
<feature type="domain" description="GHMP kinase C-terminal" evidence="16">
    <location>
        <begin position="259"/>
        <end position="315"/>
    </location>
</feature>
<comment type="catalytic activity">
    <reaction evidence="11 13">
        <text>L-homoserine + ATP = O-phospho-L-homoserine + ADP + H(+)</text>
        <dbReference type="Rhea" id="RHEA:13985"/>
        <dbReference type="ChEBI" id="CHEBI:15378"/>
        <dbReference type="ChEBI" id="CHEBI:30616"/>
        <dbReference type="ChEBI" id="CHEBI:57476"/>
        <dbReference type="ChEBI" id="CHEBI:57590"/>
        <dbReference type="ChEBI" id="CHEBI:456216"/>
        <dbReference type="EC" id="2.7.1.39"/>
    </reaction>
</comment>
<dbReference type="GO" id="GO:0009088">
    <property type="term" value="P:threonine biosynthetic process"/>
    <property type="evidence" value="ECO:0007669"/>
    <property type="project" value="UniProtKB-UniRule"/>
</dbReference>
<evidence type="ECO:0000256" key="9">
    <source>
        <dbReference type="ARBA" id="ARBA00022777"/>
    </source>
</evidence>
<proteinExistence type="inferred from homology"/>
<dbReference type="GO" id="GO:0004413">
    <property type="term" value="F:homoserine kinase activity"/>
    <property type="evidence" value="ECO:0007669"/>
    <property type="project" value="UniProtKB-UniRule"/>
</dbReference>
<gene>
    <name evidence="13" type="primary">thrB</name>
    <name evidence="17" type="ORF">SAMN06296028_103121</name>
</gene>
<feature type="region of interest" description="Disordered" evidence="14">
    <location>
        <begin position="1"/>
        <end position="33"/>
    </location>
</feature>
<dbReference type="InterPro" id="IPR000870">
    <property type="entry name" value="Homoserine_kinase"/>
</dbReference>
<dbReference type="HAMAP" id="MF_00384">
    <property type="entry name" value="Homoser_kinase"/>
    <property type="match status" value="1"/>
</dbReference>
<dbReference type="PRINTS" id="PR00958">
    <property type="entry name" value="HOMSERKINASE"/>
</dbReference>